<dbReference type="PROSITE" id="PS50127">
    <property type="entry name" value="UBC_2"/>
    <property type="match status" value="1"/>
</dbReference>
<dbReference type="InterPro" id="IPR000608">
    <property type="entry name" value="UBC"/>
</dbReference>
<dbReference type="SMART" id="SM00212">
    <property type="entry name" value="UBCc"/>
    <property type="match status" value="1"/>
</dbReference>
<keyword evidence="4" id="KW-1185">Reference proteome</keyword>
<dbReference type="OrthoDB" id="9978460at2759"/>
<feature type="compositionally biased region" description="Low complexity" evidence="1">
    <location>
        <begin position="217"/>
        <end position="229"/>
    </location>
</feature>
<dbReference type="InterPro" id="IPR016135">
    <property type="entry name" value="UBQ-conjugating_enzyme/RWD"/>
</dbReference>
<dbReference type="EMBL" id="MBFR01000149">
    <property type="protein sequence ID" value="PVU92793.1"/>
    <property type="molecule type" value="Genomic_DNA"/>
</dbReference>
<sequence>MSLLFINRIKKEQTQMKTNLPPEIKCYPCEDSIHNYEGQIMGPPDSPYEKGVFIIDIKLPENYPFEPPVMRFKTPIYHPNIDEAGRICMNLLKTTGEGNWNPSENIQSLLMAIMVLMADPNPDDPLMPNIANEYTSDRNSFNENAILHTKKFAIDNNTIKLDNQIPQDLFKPPIESDIKPVTTIKKKKLSLSTKPKSTTALPIILDSNDQQKDDQTSVNNHISVSNNSSKYPKISKNSAVKDSDSSALLSAKKIKTLGMRRPVSSTLVHKKLSSKSPNISPITNNPELENSLFINQPLPLSTNIVSPSKLSKPNTSCAESEISVSVSLTQNSNSSDVETTISSSSQPILKNQIASNLLQKEYHNIDIQSDKFNCNQNILNSEIKSDYSKIQKKSHKARKTKLHSIIDDILPDKASEHYYVEITSEDNKKVEKLNYTDSDYNKRQKNITGHENSNTAEPENTFFSNLETHNNQNHIIGLSKYDSDSIKKNLITNLKSKFCAFSNPNIQKIIARKGDNYIENLDITLPPIKKSSKLTLLKKNLK</sequence>
<name>A0A2T9YKE0_9FUNG</name>
<reference evidence="3 4" key="1">
    <citation type="journal article" date="2018" name="MBio">
        <title>Comparative Genomics Reveals the Core Gene Toolbox for the Fungus-Insect Symbiosis.</title>
        <authorList>
            <person name="Wang Y."/>
            <person name="Stata M."/>
            <person name="Wang W."/>
            <person name="Stajich J.E."/>
            <person name="White M.M."/>
            <person name="Moncalvo J.M."/>
        </authorList>
    </citation>
    <scope>NUCLEOTIDE SEQUENCE [LARGE SCALE GENOMIC DNA]</scope>
    <source>
        <strain evidence="3 4">SWE-8-4</strain>
    </source>
</reference>
<dbReference type="AlphaFoldDB" id="A0A2T9YKE0"/>
<evidence type="ECO:0000259" key="2">
    <source>
        <dbReference type="PROSITE" id="PS50127"/>
    </source>
</evidence>
<accession>A0A2T9YKE0</accession>
<gene>
    <name evidence="3" type="ORF">BB561_003608</name>
</gene>
<evidence type="ECO:0000313" key="4">
    <source>
        <dbReference type="Proteomes" id="UP000245383"/>
    </source>
</evidence>
<dbReference type="Gene3D" id="3.10.110.10">
    <property type="entry name" value="Ubiquitin Conjugating Enzyme"/>
    <property type="match status" value="1"/>
</dbReference>
<dbReference type="SUPFAM" id="SSF54495">
    <property type="entry name" value="UBC-like"/>
    <property type="match status" value="1"/>
</dbReference>
<organism evidence="3 4">
    <name type="scientific">Smittium simulii</name>
    <dbReference type="NCBI Taxonomy" id="133385"/>
    <lineage>
        <taxon>Eukaryota</taxon>
        <taxon>Fungi</taxon>
        <taxon>Fungi incertae sedis</taxon>
        <taxon>Zoopagomycota</taxon>
        <taxon>Kickxellomycotina</taxon>
        <taxon>Harpellomycetes</taxon>
        <taxon>Harpellales</taxon>
        <taxon>Legeriomycetaceae</taxon>
        <taxon>Smittium</taxon>
    </lineage>
</organism>
<evidence type="ECO:0000256" key="1">
    <source>
        <dbReference type="SAM" id="MobiDB-lite"/>
    </source>
</evidence>
<comment type="caution">
    <text evidence="3">The sequence shown here is derived from an EMBL/GenBank/DDBJ whole genome shotgun (WGS) entry which is preliminary data.</text>
</comment>
<dbReference type="Proteomes" id="UP000245383">
    <property type="component" value="Unassembled WGS sequence"/>
</dbReference>
<dbReference type="CDD" id="cd23805">
    <property type="entry name" value="UBCc_UBE2T"/>
    <property type="match status" value="1"/>
</dbReference>
<feature type="domain" description="UBC core" evidence="2">
    <location>
        <begin position="4"/>
        <end position="154"/>
    </location>
</feature>
<protein>
    <recommendedName>
        <fullName evidence="2">UBC core domain-containing protein</fullName>
    </recommendedName>
</protein>
<evidence type="ECO:0000313" key="3">
    <source>
        <dbReference type="EMBL" id="PVU92793.1"/>
    </source>
</evidence>
<feature type="region of interest" description="Disordered" evidence="1">
    <location>
        <begin position="207"/>
        <end position="237"/>
    </location>
</feature>
<dbReference type="Pfam" id="PF00179">
    <property type="entry name" value="UQ_con"/>
    <property type="match status" value="1"/>
</dbReference>
<dbReference type="PANTHER" id="PTHR24068">
    <property type="entry name" value="UBIQUITIN-CONJUGATING ENZYME E2"/>
    <property type="match status" value="1"/>
</dbReference>
<proteinExistence type="predicted"/>
<dbReference type="STRING" id="133385.A0A2T9YKE0"/>